<gene>
    <name evidence="2" type="ORF">CDAR_301771</name>
</gene>
<accession>A0AAV4VDV2</accession>
<evidence type="ECO:0000313" key="3">
    <source>
        <dbReference type="Proteomes" id="UP001054837"/>
    </source>
</evidence>
<dbReference type="Proteomes" id="UP001054837">
    <property type="component" value="Unassembled WGS sequence"/>
</dbReference>
<feature type="compositionally biased region" description="Basic residues" evidence="1">
    <location>
        <begin position="1"/>
        <end position="15"/>
    </location>
</feature>
<reference evidence="2 3" key="1">
    <citation type="submission" date="2021-06" db="EMBL/GenBank/DDBJ databases">
        <title>Caerostris darwini draft genome.</title>
        <authorList>
            <person name="Kono N."/>
            <person name="Arakawa K."/>
        </authorList>
    </citation>
    <scope>NUCLEOTIDE SEQUENCE [LARGE SCALE GENOMIC DNA]</scope>
</reference>
<dbReference type="EMBL" id="BPLQ01012845">
    <property type="protein sequence ID" value="GIY68218.1"/>
    <property type="molecule type" value="Genomic_DNA"/>
</dbReference>
<evidence type="ECO:0000313" key="2">
    <source>
        <dbReference type="EMBL" id="GIY68218.1"/>
    </source>
</evidence>
<proteinExistence type="predicted"/>
<dbReference type="AlphaFoldDB" id="A0AAV4VDV2"/>
<organism evidence="2 3">
    <name type="scientific">Caerostris darwini</name>
    <dbReference type="NCBI Taxonomy" id="1538125"/>
    <lineage>
        <taxon>Eukaryota</taxon>
        <taxon>Metazoa</taxon>
        <taxon>Ecdysozoa</taxon>
        <taxon>Arthropoda</taxon>
        <taxon>Chelicerata</taxon>
        <taxon>Arachnida</taxon>
        <taxon>Araneae</taxon>
        <taxon>Araneomorphae</taxon>
        <taxon>Entelegynae</taxon>
        <taxon>Araneoidea</taxon>
        <taxon>Araneidae</taxon>
        <taxon>Caerostris</taxon>
    </lineage>
</organism>
<evidence type="ECO:0000256" key="1">
    <source>
        <dbReference type="SAM" id="MobiDB-lite"/>
    </source>
</evidence>
<name>A0AAV4VDV2_9ARAC</name>
<keyword evidence="3" id="KW-1185">Reference proteome</keyword>
<comment type="caution">
    <text evidence="2">The sequence shown here is derived from an EMBL/GenBank/DDBJ whole genome shotgun (WGS) entry which is preliminary data.</text>
</comment>
<sequence>MGFLRNRLRRHKNNTKNKLNEKEGVRGRKRTISRSKNVKSHFLSFGATFLLHPLAGADECHVQSVSSRGSGKCCLRKLLKTIDTPPPLFSRCAFFWLTSLDTALTFLLNRILLN</sequence>
<feature type="region of interest" description="Disordered" evidence="1">
    <location>
        <begin position="1"/>
        <end position="28"/>
    </location>
</feature>
<protein>
    <submittedName>
        <fullName evidence="2">Uncharacterized protein</fullName>
    </submittedName>
</protein>